<dbReference type="EMBL" id="MFJK01000014">
    <property type="protein sequence ID" value="OGG18507.1"/>
    <property type="molecule type" value="Genomic_DNA"/>
</dbReference>
<sequence>MDGLQDDQGNLRAQGAQGDPGNQGSPANASAMAGKQGGQGNQDDQASQASQTAVSQPTSGPVAPKFKEQAPVAARSEGLAASGSEADRVARAEGDEYWENYAREIELEKEILEMGGIEKVEAGEVKVPEDVAKQMGIRPIVNEQSAMSKTVPGFSVRGVSLDDNQLTAGLAKPTSTGFRWLVEWFIYQLLKAHFLIKRVGGKIVRKQLGARS</sequence>
<accession>A0A1F6A2E7</accession>
<feature type="compositionally biased region" description="Low complexity" evidence="1">
    <location>
        <begin position="41"/>
        <end position="59"/>
    </location>
</feature>
<dbReference type="AlphaFoldDB" id="A0A1F6A2E7"/>
<organism evidence="2 3">
    <name type="scientific">Candidatus Gottesmanbacteria bacterium RIFCSPHIGHO2_01_FULL_47_48</name>
    <dbReference type="NCBI Taxonomy" id="1798381"/>
    <lineage>
        <taxon>Bacteria</taxon>
        <taxon>Candidatus Gottesmaniibacteriota</taxon>
    </lineage>
</organism>
<name>A0A1F6A2E7_9BACT</name>
<evidence type="ECO:0000313" key="3">
    <source>
        <dbReference type="Proteomes" id="UP000177871"/>
    </source>
</evidence>
<dbReference type="STRING" id="1798381.A2721_01830"/>
<evidence type="ECO:0000313" key="2">
    <source>
        <dbReference type="EMBL" id="OGG18507.1"/>
    </source>
</evidence>
<feature type="region of interest" description="Disordered" evidence="1">
    <location>
        <begin position="1"/>
        <end position="87"/>
    </location>
</feature>
<proteinExistence type="predicted"/>
<evidence type="ECO:0000256" key="1">
    <source>
        <dbReference type="SAM" id="MobiDB-lite"/>
    </source>
</evidence>
<dbReference type="Proteomes" id="UP000177871">
    <property type="component" value="Unassembled WGS sequence"/>
</dbReference>
<gene>
    <name evidence="2" type="ORF">A2721_01830</name>
</gene>
<protein>
    <submittedName>
        <fullName evidence="2">Uncharacterized protein</fullName>
    </submittedName>
</protein>
<comment type="caution">
    <text evidence="2">The sequence shown here is derived from an EMBL/GenBank/DDBJ whole genome shotgun (WGS) entry which is preliminary data.</text>
</comment>
<reference evidence="2 3" key="1">
    <citation type="journal article" date="2016" name="Nat. Commun.">
        <title>Thousands of microbial genomes shed light on interconnected biogeochemical processes in an aquifer system.</title>
        <authorList>
            <person name="Anantharaman K."/>
            <person name="Brown C.T."/>
            <person name="Hug L.A."/>
            <person name="Sharon I."/>
            <person name="Castelle C.J."/>
            <person name="Probst A.J."/>
            <person name="Thomas B.C."/>
            <person name="Singh A."/>
            <person name="Wilkins M.J."/>
            <person name="Karaoz U."/>
            <person name="Brodie E.L."/>
            <person name="Williams K.H."/>
            <person name="Hubbard S.S."/>
            <person name="Banfield J.F."/>
        </authorList>
    </citation>
    <scope>NUCLEOTIDE SEQUENCE [LARGE SCALE GENOMIC DNA]</scope>
</reference>